<evidence type="ECO:0000313" key="1">
    <source>
        <dbReference type="EnsemblMetazoa" id="GMOY010986-PA"/>
    </source>
</evidence>
<proteinExistence type="predicted"/>
<reference evidence="1" key="1">
    <citation type="submission" date="2020-05" db="UniProtKB">
        <authorList>
            <consortium name="EnsemblMetazoa"/>
        </authorList>
    </citation>
    <scope>IDENTIFICATION</scope>
    <source>
        <strain evidence="1">Yale</strain>
    </source>
</reference>
<name>A0A1B0GCG0_GLOMM</name>
<organism evidence="1 2">
    <name type="scientific">Glossina morsitans morsitans</name>
    <name type="common">Savannah tsetse fly</name>
    <dbReference type="NCBI Taxonomy" id="37546"/>
    <lineage>
        <taxon>Eukaryota</taxon>
        <taxon>Metazoa</taxon>
        <taxon>Ecdysozoa</taxon>
        <taxon>Arthropoda</taxon>
        <taxon>Hexapoda</taxon>
        <taxon>Insecta</taxon>
        <taxon>Pterygota</taxon>
        <taxon>Neoptera</taxon>
        <taxon>Endopterygota</taxon>
        <taxon>Diptera</taxon>
        <taxon>Brachycera</taxon>
        <taxon>Muscomorpha</taxon>
        <taxon>Hippoboscoidea</taxon>
        <taxon>Glossinidae</taxon>
        <taxon>Glossina</taxon>
    </lineage>
</organism>
<sequence length="57" mass="6886">MSIVNETYRKKIYFRRILYWDLSIVSAFNKSVKFKRGKFRNLYTVIVRAHQMPTGVD</sequence>
<dbReference type="VEuPathDB" id="VectorBase:GMOY010986"/>
<dbReference type="AlphaFoldDB" id="A0A1B0GCG0"/>
<dbReference type="EMBL" id="CCAG010021403">
    <property type="status" value="NOT_ANNOTATED_CDS"/>
    <property type="molecule type" value="Genomic_DNA"/>
</dbReference>
<dbReference type="EnsemblMetazoa" id="GMOY010986-RA">
    <property type="protein sequence ID" value="GMOY010986-PA"/>
    <property type="gene ID" value="GMOY010986"/>
</dbReference>
<keyword evidence="2" id="KW-1185">Reference proteome</keyword>
<evidence type="ECO:0000313" key="2">
    <source>
        <dbReference type="Proteomes" id="UP000092444"/>
    </source>
</evidence>
<dbReference type="Proteomes" id="UP000092444">
    <property type="component" value="Unassembled WGS sequence"/>
</dbReference>
<protein>
    <submittedName>
        <fullName evidence="1">Uncharacterized protein</fullName>
    </submittedName>
</protein>
<accession>A0A1B0GCG0</accession>